<dbReference type="PANTHER" id="PTHR43124:SF3">
    <property type="entry name" value="CHLORAMPHENICOL EFFLUX PUMP RV0191"/>
    <property type="match status" value="1"/>
</dbReference>
<feature type="transmembrane region" description="Helical" evidence="6">
    <location>
        <begin position="254"/>
        <end position="276"/>
    </location>
</feature>
<proteinExistence type="predicted"/>
<sequence length="405" mass="42566">MNPSVQAAEHSRWGIVVLAITCGIVAAIQVGKVPPLITQLQVDLEMSLVTAGWLASLFNLTGALLGILGGAVADKVGARRVLMAGLGGFAAAGFVGALADHGTWLLACRTVESMTMLACTVSAPRFIVAATNNRHRNLALGAWGSFMPVGMAFALIGAPPIAAIFSWQGVWLTAASLAVVCMVAVWIITSPRRWPQVPGSGTSIPWRQLSQAVLRPGPLLLGSCFALYSLQFFAVASWLPTYLTEILSFAPHQAGLATAFVVFGNGLGNLFAGLLLHRNVRRVWLLVVAYALMLLCSLGIFAPSVDVFWKLPLAFAFNFFGGLLPAACLAGTADHAPRPEMIGTVNGVVVQGAAIGSLAGPPAMAVMITGFNGWEGTYWLMVVCCIAGLSLAAWLGRIERRLGIS</sequence>
<dbReference type="SUPFAM" id="SSF103473">
    <property type="entry name" value="MFS general substrate transporter"/>
    <property type="match status" value="1"/>
</dbReference>
<feature type="transmembrane region" description="Helical" evidence="6">
    <location>
        <begin position="219"/>
        <end position="239"/>
    </location>
</feature>
<dbReference type="CDD" id="cd06174">
    <property type="entry name" value="MFS"/>
    <property type="match status" value="1"/>
</dbReference>
<gene>
    <name evidence="8" type="ORF">METZ01_LOCUS121594</name>
</gene>
<dbReference type="EMBL" id="UINC01016526">
    <property type="protein sequence ID" value="SVA68740.1"/>
    <property type="molecule type" value="Genomic_DNA"/>
</dbReference>
<protein>
    <recommendedName>
        <fullName evidence="7">Major facilitator superfamily (MFS) profile domain-containing protein</fullName>
    </recommendedName>
</protein>
<accession>A0A381XVT6</accession>
<evidence type="ECO:0000256" key="2">
    <source>
        <dbReference type="ARBA" id="ARBA00022475"/>
    </source>
</evidence>
<evidence type="ECO:0000256" key="5">
    <source>
        <dbReference type="ARBA" id="ARBA00023136"/>
    </source>
</evidence>
<keyword evidence="5 6" id="KW-0472">Membrane</keyword>
<dbReference type="InterPro" id="IPR011701">
    <property type="entry name" value="MFS"/>
</dbReference>
<feature type="transmembrane region" description="Helical" evidence="6">
    <location>
        <begin position="104"/>
        <end position="128"/>
    </location>
</feature>
<feature type="transmembrane region" description="Helical" evidence="6">
    <location>
        <begin position="314"/>
        <end position="333"/>
    </location>
</feature>
<dbReference type="PROSITE" id="PS50850">
    <property type="entry name" value="MFS"/>
    <property type="match status" value="1"/>
</dbReference>
<feature type="transmembrane region" description="Helical" evidence="6">
    <location>
        <begin position="140"/>
        <end position="164"/>
    </location>
</feature>
<feature type="transmembrane region" description="Helical" evidence="6">
    <location>
        <begin position="170"/>
        <end position="188"/>
    </location>
</feature>
<evidence type="ECO:0000313" key="8">
    <source>
        <dbReference type="EMBL" id="SVA68740.1"/>
    </source>
</evidence>
<evidence type="ECO:0000256" key="4">
    <source>
        <dbReference type="ARBA" id="ARBA00022989"/>
    </source>
</evidence>
<comment type="subcellular location">
    <subcellularLocation>
        <location evidence="1">Cell membrane</location>
        <topology evidence="1">Multi-pass membrane protein</topology>
    </subcellularLocation>
</comment>
<evidence type="ECO:0000256" key="6">
    <source>
        <dbReference type="SAM" id="Phobius"/>
    </source>
</evidence>
<evidence type="ECO:0000256" key="1">
    <source>
        <dbReference type="ARBA" id="ARBA00004651"/>
    </source>
</evidence>
<dbReference type="GO" id="GO:0022857">
    <property type="term" value="F:transmembrane transporter activity"/>
    <property type="evidence" value="ECO:0007669"/>
    <property type="project" value="InterPro"/>
</dbReference>
<feature type="domain" description="Major facilitator superfamily (MFS) profile" evidence="7">
    <location>
        <begin position="15"/>
        <end position="400"/>
    </location>
</feature>
<dbReference type="GO" id="GO:0005886">
    <property type="term" value="C:plasma membrane"/>
    <property type="evidence" value="ECO:0007669"/>
    <property type="project" value="UniProtKB-SubCell"/>
</dbReference>
<name>A0A381XVT6_9ZZZZ</name>
<dbReference type="Pfam" id="PF07690">
    <property type="entry name" value="MFS_1"/>
    <property type="match status" value="1"/>
</dbReference>
<keyword evidence="2" id="KW-1003">Cell membrane</keyword>
<keyword evidence="3 6" id="KW-0812">Transmembrane</keyword>
<feature type="transmembrane region" description="Helical" evidence="6">
    <location>
        <begin position="80"/>
        <end position="98"/>
    </location>
</feature>
<evidence type="ECO:0000256" key="3">
    <source>
        <dbReference type="ARBA" id="ARBA00022692"/>
    </source>
</evidence>
<feature type="transmembrane region" description="Helical" evidence="6">
    <location>
        <begin position="283"/>
        <end position="302"/>
    </location>
</feature>
<dbReference type="InterPro" id="IPR020846">
    <property type="entry name" value="MFS_dom"/>
</dbReference>
<keyword evidence="4 6" id="KW-1133">Transmembrane helix</keyword>
<organism evidence="8">
    <name type="scientific">marine metagenome</name>
    <dbReference type="NCBI Taxonomy" id="408172"/>
    <lineage>
        <taxon>unclassified sequences</taxon>
        <taxon>metagenomes</taxon>
        <taxon>ecological metagenomes</taxon>
    </lineage>
</organism>
<dbReference type="Gene3D" id="1.20.1250.20">
    <property type="entry name" value="MFS general substrate transporter like domains"/>
    <property type="match status" value="1"/>
</dbReference>
<dbReference type="InterPro" id="IPR036259">
    <property type="entry name" value="MFS_trans_sf"/>
</dbReference>
<feature type="transmembrane region" description="Helical" evidence="6">
    <location>
        <begin position="12"/>
        <end position="31"/>
    </location>
</feature>
<dbReference type="AlphaFoldDB" id="A0A381XVT6"/>
<feature type="transmembrane region" description="Helical" evidence="6">
    <location>
        <begin position="51"/>
        <end position="73"/>
    </location>
</feature>
<feature type="transmembrane region" description="Helical" evidence="6">
    <location>
        <begin position="377"/>
        <end position="396"/>
    </location>
</feature>
<dbReference type="PANTHER" id="PTHR43124">
    <property type="entry name" value="PURINE EFFLUX PUMP PBUE"/>
    <property type="match status" value="1"/>
</dbReference>
<reference evidence="8" key="1">
    <citation type="submission" date="2018-05" db="EMBL/GenBank/DDBJ databases">
        <authorList>
            <person name="Lanie J.A."/>
            <person name="Ng W.-L."/>
            <person name="Kazmierczak K.M."/>
            <person name="Andrzejewski T.M."/>
            <person name="Davidsen T.M."/>
            <person name="Wayne K.J."/>
            <person name="Tettelin H."/>
            <person name="Glass J.I."/>
            <person name="Rusch D."/>
            <person name="Podicherti R."/>
            <person name="Tsui H.-C.T."/>
            <person name="Winkler M.E."/>
        </authorList>
    </citation>
    <scope>NUCLEOTIDE SEQUENCE</scope>
</reference>
<evidence type="ECO:0000259" key="7">
    <source>
        <dbReference type="PROSITE" id="PS50850"/>
    </source>
</evidence>
<dbReference type="InterPro" id="IPR050189">
    <property type="entry name" value="MFS_Efflux_Transporters"/>
</dbReference>
<feature type="transmembrane region" description="Helical" evidence="6">
    <location>
        <begin position="345"/>
        <end position="371"/>
    </location>
</feature>